<dbReference type="RefSeq" id="WP_207299559.1">
    <property type="nucleotide sequence ID" value="NZ_CP071444.1"/>
</dbReference>
<dbReference type="Proteomes" id="UP000663499">
    <property type="component" value="Chromosome"/>
</dbReference>
<feature type="transmembrane region" description="Helical" evidence="1">
    <location>
        <begin position="66"/>
        <end position="85"/>
    </location>
</feature>
<feature type="transmembrane region" description="Helical" evidence="1">
    <location>
        <begin position="5"/>
        <end position="22"/>
    </location>
</feature>
<evidence type="ECO:0000313" key="3">
    <source>
        <dbReference type="Proteomes" id="UP000663499"/>
    </source>
</evidence>
<keyword evidence="1" id="KW-0812">Transmembrane</keyword>
<dbReference type="KEGG" id="alka:J0B03_10525"/>
<keyword evidence="3" id="KW-1185">Reference proteome</keyword>
<dbReference type="InterPro" id="IPR010718">
    <property type="entry name" value="DUF1294"/>
</dbReference>
<gene>
    <name evidence="2" type="ORF">J0B03_10525</name>
</gene>
<dbReference type="Pfam" id="PF06961">
    <property type="entry name" value="DUF1294"/>
    <property type="match status" value="1"/>
</dbReference>
<proteinExistence type="predicted"/>
<reference evidence="2" key="1">
    <citation type="submission" date="2021-03" db="EMBL/GenBank/DDBJ databases">
        <title>Alkalibacter marinus sp. nov., isolated from tidal flat sediment.</title>
        <authorList>
            <person name="Namirimu T."/>
            <person name="Yang J.-A."/>
            <person name="Yang S.-H."/>
            <person name="Kim Y.-J."/>
            <person name="Kwon K.K."/>
        </authorList>
    </citation>
    <scope>NUCLEOTIDE SEQUENCE</scope>
    <source>
        <strain evidence="2">ES005</strain>
    </source>
</reference>
<protein>
    <submittedName>
        <fullName evidence="2">DUF1294 domain-containing protein</fullName>
    </submittedName>
</protein>
<keyword evidence="1" id="KW-0472">Membrane</keyword>
<feature type="transmembrane region" description="Helical" evidence="1">
    <location>
        <begin position="34"/>
        <end position="54"/>
    </location>
</feature>
<organism evidence="2 3">
    <name type="scientific">Alkalibacter rhizosphaerae</name>
    <dbReference type="NCBI Taxonomy" id="2815577"/>
    <lineage>
        <taxon>Bacteria</taxon>
        <taxon>Bacillati</taxon>
        <taxon>Bacillota</taxon>
        <taxon>Clostridia</taxon>
        <taxon>Eubacteriales</taxon>
        <taxon>Eubacteriaceae</taxon>
        <taxon>Alkalibacter</taxon>
    </lineage>
</organism>
<dbReference type="EMBL" id="CP071444">
    <property type="protein sequence ID" value="QSX08217.1"/>
    <property type="molecule type" value="Genomic_DNA"/>
</dbReference>
<sequence length="87" mass="9947">MKTEYLIIYGIINLVSFLLMTYDKRMAVIKGWRIPEVVLLGVAALGGAPGTLMAMRMWRHKRTKMLFSTGVPLMVIAHILLYYQFLA</sequence>
<accession>A0A974XE69</accession>
<name>A0A974XE69_9FIRM</name>
<keyword evidence="1" id="KW-1133">Transmembrane helix</keyword>
<dbReference type="AlphaFoldDB" id="A0A974XE69"/>
<evidence type="ECO:0000256" key="1">
    <source>
        <dbReference type="SAM" id="Phobius"/>
    </source>
</evidence>
<evidence type="ECO:0000313" key="2">
    <source>
        <dbReference type="EMBL" id="QSX08217.1"/>
    </source>
</evidence>